<evidence type="ECO:0000313" key="3">
    <source>
        <dbReference type="EMBL" id="OGC05844.1"/>
    </source>
</evidence>
<protein>
    <recommendedName>
        <fullName evidence="2">RNase H type-1 domain-containing protein</fullName>
    </recommendedName>
</protein>
<feature type="coiled-coil region" evidence="1">
    <location>
        <begin position="38"/>
        <end position="65"/>
    </location>
</feature>
<dbReference type="Gene3D" id="3.30.420.10">
    <property type="entry name" value="Ribonuclease H-like superfamily/Ribonuclease H"/>
    <property type="match status" value="1"/>
</dbReference>
<dbReference type="PROSITE" id="PS50879">
    <property type="entry name" value="RNASE_H_1"/>
    <property type="match status" value="1"/>
</dbReference>
<dbReference type="Proteomes" id="UP000176938">
    <property type="component" value="Unassembled WGS sequence"/>
</dbReference>
<accession>A0A1F4RCC2</accession>
<comment type="caution">
    <text evidence="3">The sequence shown here is derived from an EMBL/GenBank/DDBJ whole genome shotgun (WGS) entry which is preliminary data.</text>
</comment>
<evidence type="ECO:0000313" key="4">
    <source>
        <dbReference type="Proteomes" id="UP000176938"/>
    </source>
</evidence>
<keyword evidence="1" id="KW-0175">Coiled coil</keyword>
<dbReference type="GO" id="GO:0004523">
    <property type="term" value="F:RNA-DNA hybrid ribonuclease activity"/>
    <property type="evidence" value="ECO:0007669"/>
    <property type="project" value="InterPro"/>
</dbReference>
<feature type="domain" description="RNase H type-1" evidence="2">
    <location>
        <begin position="1"/>
        <end position="129"/>
    </location>
</feature>
<organism evidence="3 4">
    <name type="scientific">candidate division WOR-1 bacterium RIFCSPLOWO2_02_FULL_46_20</name>
    <dbReference type="NCBI Taxonomy" id="1802567"/>
    <lineage>
        <taxon>Bacteria</taxon>
        <taxon>Bacillati</taxon>
        <taxon>Saganbacteria</taxon>
    </lineage>
</organism>
<name>A0A1F4RCC2_UNCSA</name>
<dbReference type="FunFam" id="3.30.420.10:FF:000076">
    <property type="entry name" value="RBR-type E3 ubiquitin transferase"/>
    <property type="match status" value="1"/>
</dbReference>
<dbReference type="PANTHER" id="PTHR48475:SF1">
    <property type="entry name" value="RNASE H TYPE-1 DOMAIN-CONTAINING PROTEIN"/>
    <property type="match status" value="1"/>
</dbReference>
<dbReference type="Pfam" id="PF13456">
    <property type="entry name" value="RVT_3"/>
    <property type="match status" value="1"/>
</dbReference>
<reference evidence="3 4" key="1">
    <citation type="journal article" date="2016" name="Nat. Commun.">
        <title>Thousands of microbial genomes shed light on interconnected biogeochemical processes in an aquifer system.</title>
        <authorList>
            <person name="Anantharaman K."/>
            <person name="Brown C.T."/>
            <person name="Hug L.A."/>
            <person name="Sharon I."/>
            <person name="Castelle C.J."/>
            <person name="Probst A.J."/>
            <person name="Thomas B.C."/>
            <person name="Singh A."/>
            <person name="Wilkins M.J."/>
            <person name="Karaoz U."/>
            <person name="Brodie E.L."/>
            <person name="Williams K.H."/>
            <person name="Hubbard S.S."/>
            <person name="Banfield J.F."/>
        </authorList>
    </citation>
    <scope>NUCLEOTIDE SEQUENCE [LARGE SCALE GENOMIC DNA]</scope>
</reference>
<dbReference type="PANTHER" id="PTHR48475">
    <property type="entry name" value="RIBONUCLEASE H"/>
    <property type="match status" value="1"/>
</dbReference>
<dbReference type="InterPro" id="IPR036397">
    <property type="entry name" value="RNaseH_sf"/>
</dbReference>
<dbReference type="GO" id="GO:0003676">
    <property type="term" value="F:nucleic acid binding"/>
    <property type="evidence" value="ECO:0007669"/>
    <property type="project" value="InterPro"/>
</dbReference>
<dbReference type="EMBL" id="METP01000033">
    <property type="protein sequence ID" value="OGC05844.1"/>
    <property type="molecule type" value="Genomic_DNA"/>
</dbReference>
<dbReference type="AlphaFoldDB" id="A0A1F4RCC2"/>
<gene>
    <name evidence="3" type="ORF">A3H38_06540</name>
</gene>
<evidence type="ECO:0000259" key="2">
    <source>
        <dbReference type="PROSITE" id="PS50879"/>
    </source>
</evidence>
<proteinExistence type="predicted"/>
<dbReference type="InterPro" id="IPR002156">
    <property type="entry name" value="RNaseH_domain"/>
</dbReference>
<dbReference type="CDD" id="cd09279">
    <property type="entry name" value="RNase_HI_like"/>
    <property type="match status" value="1"/>
</dbReference>
<dbReference type="InterPro" id="IPR012337">
    <property type="entry name" value="RNaseH-like_sf"/>
</dbReference>
<sequence>MKAHIYTDGAARGNPGPAGIGIVIKNEKKVLLEVSAFIGEATNNVAEYMALIRGLEEAIDLEEDEVEVFADSELMVKQIKDEYRVKNKGLLPLHYHVKSLIKKFKRFSISHIAREKNKRADNLANQGIDSML</sequence>
<evidence type="ECO:0000256" key="1">
    <source>
        <dbReference type="SAM" id="Coils"/>
    </source>
</evidence>
<dbReference type="SUPFAM" id="SSF53098">
    <property type="entry name" value="Ribonuclease H-like"/>
    <property type="match status" value="1"/>
</dbReference>